<dbReference type="SUPFAM" id="SSF82199">
    <property type="entry name" value="SET domain"/>
    <property type="match status" value="1"/>
</dbReference>
<dbReference type="GO" id="GO:0042800">
    <property type="term" value="F:histone H3K4 methyltransferase activity"/>
    <property type="evidence" value="ECO:0007669"/>
    <property type="project" value="TreeGrafter"/>
</dbReference>
<dbReference type="PROSITE" id="PS50868">
    <property type="entry name" value="POST_SET"/>
    <property type="match status" value="1"/>
</dbReference>
<organism evidence="10">
    <name type="scientific">Capitella teleta</name>
    <name type="common">Polychaete worm</name>
    <dbReference type="NCBI Taxonomy" id="283909"/>
    <lineage>
        <taxon>Eukaryota</taxon>
        <taxon>Metazoa</taxon>
        <taxon>Spiralia</taxon>
        <taxon>Lophotrochozoa</taxon>
        <taxon>Annelida</taxon>
        <taxon>Polychaeta</taxon>
        <taxon>Sedentaria</taxon>
        <taxon>Scolecida</taxon>
        <taxon>Capitellidae</taxon>
        <taxon>Capitella</taxon>
    </lineage>
</organism>
<dbReference type="PROSITE" id="PS50280">
    <property type="entry name" value="SET"/>
    <property type="match status" value="1"/>
</dbReference>
<evidence type="ECO:0008006" key="13">
    <source>
        <dbReference type="Google" id="ProtNLM"/>
    </source>
</evidence>
<dbReference type="InterPro" id="IPR047219">
    <property type="entry name" value="KMT2A_2B_SET"/>
</dbReference>
<dbReference type="PANTHER" id="PTHR45838:SF4">
    <property type="entry name" value="HISTONE-LYSINE N-METHYLTRANSFERASE TRITHORAX"/>
    <property type="match status" value="1"/>
</dbReference>
<evidence type="ECO:0000256" key="7">
    <source>
        <dbReference type="ARBA" id="ARBA00023163"/>
    </source>
</evidence>
<proteinExistence type="predicted"/>
<dbReference type="InterPro" id="IPR001214">
    <property type="entry name" value="SET_dom"/>
</dbReference>
<keyword evidence="4" id="KW-0805">Transcription regulation</keyword>
<dbReference type="FunFam" id="2.170.270.10:FF:000004">
    <property type="entry name" value="Histone-lysine N-methyltransferase"/>
    <property type="match status" value="1"/>
</dbReference>
<reference evidence="11" key="3">
    <citation type="submission" date="2015-06" db="UniProtKB">
        <authorList>
            <consortium name="EnsemblMetazoa"/>
        </authorList>
    </citation>
    <scope>IDENTIFICATION</scope>
</reference>
<evidence type="ECO:0000256" key="4">
    <source>
        <dbReference type="ARBA" id="ARBA00023015"/>
    </source>
</evidence>
<dbReference type="InterPro" id="IPR046341">
    <property type="entry name" value="SET_dom_sf"/>
</dbReference>
<dbReference type="SMART" id="SM00317">
    <property type="entry name" value="SET"/>
    <property type="match status" value="1"/>
</dbReference>
<dbReference type="PROSITE" id="PS51543">
    <property type="entry name" value="FYRC"/>
    <property type="match status" value="1"/>
</dbReference>
<sequence length="323" mass="36821">MTAVSQPPEAPAPKGGASPHLIYEITSDDGFSIKSQSIEDAWQKLVDSIQEARSNARMKQLSYSALSGADLFGLTNATVMYLIEQLYGAHKCKQYFFRYICYTHDDDDIEPDINPSGSARSEGFSSRKPFEMFSFLLSKYRPFPKTSAKVDRLLPQLGSSRYERMPSQDLPMAMRFRYLKEDARDNVVVYRSLIHGRGLFSIRDFDVGEMIIEYAGMVIRSSLTDSREKYYETKGIGCYMFRIDDHFVIDATVNGNAARFINHSCDPNCFSRVIDVSGVKHIIIFALKAVKAGEELTYDYKFPYEDVKIPCTCQAKRCRKYLN</sequence>
<dbReference type="HOGENOM" id="CLU_020840_0_1_1"/>
<reference evidence="10 12" key="2">
    <citation type="journal article" date="2013" name="Nature">
        <title>Insights into bilaterian evolution from three spiralian genomes.</title>
        <authorList>
            <person name="Simakov O."/>
            <person name="Marletaz F."/>
            <person name="Cho S.J."/>
            <person name="Edsinger-Gonzales E."/>
            <person name="Havlak P."/>
            <person name="Hellsten U."/>
            <person name="Kuo D.H."/>
            <person name="Larsson T."/>
            <person name="Lv J."/>
            <person name="Arendt D."/>
            <person name="Savage R."/>
            <person name="Osoegawa K."/>
            <person name="de Jong P."/>
            <person name="Grimwood J."/>
            <person name="Chapman J.A."/>
            <person name="Shapiro H."/>
            <person name="Aerts A."/>
            <person name="Otillar R.P."/>
            <person name="Terry A.Y."/>
            <person name="Boore J.L."/>
            <person name="Grigoriev I.V."/>
            <person name="Lindberg D.R."/>
            <person name="Seaver E.C."/>
            <person name="Weisblat D.A."/>
            <person name="Putnam N.H."/>
            <person name="Rokhsar D.S."/>
        </authorList>
    </citation>
    <scope>NUCLEOTIDE SEQUENCE</scope>
    <source>
        <strain evidence="10 12">I ESC-2004</strain>
    </source>
</reference>
<dbReference type="EnsemblMetazoa" id="CapteT179499">
    <property type="protein sequence ID" value="CapteP179499"/>
    <property type="gene ID" value="CapteG179499"/>
</dbReference>
<evidence type="ECO:0000256" key="3">
    <source>
        <dbReference type="ARBA" id="ARBA00022691"/>
    </source>
</evidence>
<keyword evidence="6" id="KW-0238">DNA-binding</keyword>
<keyword evidence="5" id="KW-0103">Bromodomain</keyword>
<evidence type="ECO:0000313" key="12">
    <source>
        <dbReference type="Proteomes" id="UP000014760"/>
    </source>
</evidence>
<keyword evidence="2" id="KW-0808">Transferase</keyword>
<keyword evidence="7" id="KW-0804">Transcription</keyword>
<dbReference type="GO" id="GO:0003677">
    <property type="term" value="F:DNA binding"/>
    <property type="evidence" value="ECO:0007669"/>
    <property type="project" value="UniProtKB-KW"/>
</dbReference>
<reference evidence="12" key="1">
    <citation type="submission" date="2012-12" db="EMBL/GenBank/DDBJ databases">
        <authorList>
            <person name="Hellsten U."/>
            <person name="Grimwood J."/>
            <person name="Chapman J.A."/>
            <person name="Shapiro H."/>
            <person name="Aerts A."/>
            <person name="Otillar R.P."/>
            <person name="Terry A.Y."/>
            <person name="Boore J.L."/>
            <person name="Simakov O."/>
            <person name="Marletaz F."/>
            <person name="Cho S.-J."/>
            <person name="Edsinger-Gonzales E."/>
            <person name="Havlak P."/>
            <person name="Kuo D.-H."/>
            <person name="Larsson T."/>
            <person name="Lv J."/>
            <person name="Arendt D."/>
            <person name="Savage R."/>
            <person name="Osoegawa K."/>
            <person name="de Jong P."/>
            <person name="Lindberg D.R."/>
            <person name="Seaver E.C."/>
            <person name="Weisblat D.A."/>
            <person name="Putnam N.H."/>
            <person name="Grigoriev I.V."/>
            <person name="Rokhsar D.S."/>
        </authorList>
    </citation>
    <scope>NUCLEOTIDE SEQUENCE</scope>
    <source>
        <strain evidence="12">I ESC-2004</strain>
    </source>
</reference>
<dbReference type="AlphaFoldDB" id="R7UYP7"/>
<evidence type="ECO:0000259" key="8">
    <source>
        <dbReference type="PROSITE" id="PS50280"/>
    </source>
</evidence>
<dbReference type="Gene3D" id="3.30.160.360">
    <property type="match status" value="1"/>
</dbReference>
<dbReference type="SMART" id="SM00542">
    <property type="entry name" value="FYRC"/>
    <property type="match status" value="1"/>
</dbReference>
<dbReference type="Gene3D" id="2.170.270.10">
    <property type="entry name" value="SET domain"/>
    <property type="match status" value="1"/>
</dbReference>
<accession>R7UYP7</accession>
<gene>
    <name evidence="10" type="ORF">CAPTEDRAFT_179499</name>
</gene>
<feature type="domain" description="SET" evidence="8">
    <location>
        <begin position="185"/>
        <end position="301"/>
    </location>
</feature>
<dbReference type="OrthoDB" id="308383at2759"/>
<dbReference type="CDD" id="cd19170">
    <property type="entry name" value="SET_KMT2A_2B"/>
    <property type="match status" value="1"/>
</dbReference>
<dbReference type="GO" id="GO:0032259">
    <property type="term" value="P:methylation"/>
    <property type="evidence" value="ECO:0007669"/>
    <property type="project" value="UniProtKB-KW"/>
</dbReference>
<keyword evidence="1" id="KW-0489">Methyltransferase</keyword>
<dbReference type="PANTHER" id="PTHR45838">
    <property type="entry name" value="HISTONE-LYSINE-N-METHYLTRANSFERASE 2 KMT2 FAMILY MEMBER"/>
    <property type="match status" value="1"/>
</dbReference>
<feature type="domain" description="Post-SET" evidence="9">
    <location>
        <begin position="307"/>
        <end position="323"/>
    </location>
</feature>
<name>R7UYP7_CAPTE</name>
<dbReference type="EMBL" id="KB296524">
    <property type="protein sequence ID" value="ELU11678.1"/>
    <property type="molecule type" value="Genomic_DNA"/>
</dbReference>
<protein>
    <recommendedName>
        <fullName evidence="13">Histone-lysine N-methyltransferase</fullName>
    </recommendedName>
</protein>
<dbReference type="Pfam" id="PF05965">
    <property type="entry name" value="FYRC"/>
    <property type="match status" value="1"/>
</dbReference>
<evidence type="ECO:0000259" key="9">
    <source>
        <dbReference type="PROSITE" id="PS50868"/>
    </source>
</evidence>
<evidence type="ECO:0000256" key="2">
    <source>
        <dbReference type="ARBA" id="ARBA00022679"/>
    </source>
</evidence>
<dbReference type="InterPro" id="IPR003889">
    <property type="entry name" value="FYrich_C"/>
</dbReference>
<dbReference type="Proteomes" id="UP000014760">
    <property type="component" value="Unassembled WGS sequence"/>
</dbReference>
<dbReference type="GO" id="GO:0045893">
    <property type="term" value="P:positive regulation of DNA-templated transcription"/>
    <property type="evidence" value="ECO:0007669"/>
    <property type="project" value="TreeGrafter"/>
</dbReference>
<dbReference type="GO" id="GO:0035097">
    <property type="term" value="C:histone methyltransferase complex"/>
    <property type="evidence" value="ECO:0007669"/>
    <property type="project" value="TreeGrafter"/>
</dbReference>
<dbReference type="OMA" id="HIMFEIT"/>
<dbReference type="EMBL" id="AMQN01005680">
    <property type="status" value="NOT_ANNOTATED_CDS"/>
    <property type="molecule type" value="Genomic_DNA"/>
</dbReference>
<evidence type="ECO:0000256" key="6">
    <source>
        <dbReference type="ARBA" id="ARBA00023125"/>
    </source>
</evidence>
<dbReference type="InterPro" id="IPR003616">
    <property type="entry name" value="Post-SET_dom"/>
</dbReference>
<keyword evidence="3" id="KW-0949">S-adenosyl-L-methionine</keyword>
<evidence type="ECO:0000313" key="11">
    <source>
        <dbReference type="EnsemblMetazoa" id="CapteP179499"/>
    </source>
</evidence>
<dbReference type="Pfam" id="PF00856">
    <property type="entry name" value="SET"/>
    <property type="match status" value="1"/>
</dbReference>
<evidence type="ECO:0000256" key="5">
    <source>
        <dbReference type="ARBA" id="ARBA00023117"/>
    </source>
</evidence>
<evidence type="ECO:0000313" key="10">
    <source>
        <dbReference type="EMBL" id="ELU11678.1"/>
    </source>
</evidence>
<keyword evidence="12" id="KW-1185">Reference proteome</keyword>
<dbReference type="STRING" id="283909.R7UYP7"/>
<evidence type="ECO:0000256" key="1">
    <source>
        <dbReference type="ARBA" id="ARBA00022603"/>
    </source>
</evidence>